<dbReference type="EMBL" id="BK015488">
    <property type="protein sequence ID" value="DAE09431.1"/>
    <property type="molecule type" value="Genomic_DNA"/>
</dbReference>
<proteinExistence type="predicted"/>
<name>A0A8S5PQL0_9CAUD</name>
<evidence type="ECO:0000313" key="1">
    <source>
        <dbReference type="EMBL" id="DAE09431.1"/>
    </source>
</evidence>
<reference evidence="1" key="1">
    <citation type="journal article" date="2021" name="Proc. Natl. Acad. Sci. U.S.A.">
        <title>A Catalog of Tens of Thousands of Viruses from Human Metagenomes Reveals Hidden Associations with Chronic Diseases.</title>
        <authorList>
            <person name="Tisza M.J."/>
            <person name="Buck C.B."/>
        </authorList>
    </citation>
    <scope>NUCLEOTIDE SEQUENCE</scope>
    <source>
        <strain evidence="1">Ct96x5</strain>
    </source>
</reference>
<accession>A0A8S5PQL0</accession>
<protein>
    <submittedName>
        <fullName evidence="1">Trm112p-like protein</fullName>
    </submittedName>
</protein>
<organism evidence="1">
    <name type="scientific">Siphoviridae sp. ct96x5</name>
    <dbReference type="NCBI Taxonomy" id="2825367"/>
    <lineage>
        <taxon>Viruses</taxon>
        <taxon>Duplodnaviria</taxon>
        <taxon>Heunggongvirae</taxon>
        <taxon>Uroviricota</taxon>
        <taxon>Caudoviricetes</taxon>
    </lineage>
</organism>
<sequence length="128" mass="14810">MNRVTYRDSAAERELQILRSILSEIDKQKESVIENIVAQALTKENSETNVLDVVNGKIEKTSQLANDVMTRFHQKHPEFYAVQECPCCGKMCLYKTTFGVLDEVTRIKYECGACNREFERETGYWIGY</sequence>